<proteinExistence type="predicted"/>
<gene>
    <name evidence="1" type="ORF">AMECASPLE_026376</name>
</gene>
<sequence length="117" mass="12645">MSSFFMSVARTAIFLVAAKHKSVDGHFTNGEEQNDGPAASTSTASVIDKHVISAIGGLNKQKKRRSGIDPAWKEAFQRLEITADKAGTWTERKHANISLLANRHNSSTGSKGVIHQS</sequence>
<name>A0ABV0XTU2_9TELE</name>
<organism evidence="1 2">
    <name type="scientific">Ameca splendens</name>
    <dbReference type="NCBI Taxonomy" id="208324"/>
    <lineage>
        <taxon>Eukaryota</taxon>
        <taxon>Metazoa</taxon>
        <taxon>Chordata</taxon>
        <taxon>Craniata</taxon>
        <taxon>Vertebrata</taxon>
        <taxon>Euteleostomi</taxon>
        <taxon>Actinopterygii</taxon>
        <taxon>Neopterygii</taxon>
        <taxon>Teleostei</taxon>
        <taxon>Neoteleostei</taxon>
        <taxon>Acanthomorphata</taxon>
        <taxon>Ovalentaria</taxon>
        <taxon>Atherinomorphae</taxon>
        <taxon>Cyprinodontiformes</taxon>
        <taxon>Goodeidae</taxon>
        <taxon>Ameca</taxon>
    </lineage>
</organism>
<evidence type="ECO:0008006" key="3">
    <source>
        <dbReference type="Google" id="ProtNLM"/>
    </source>
</evidence>
<evidence type="ECO:0000313" key="2">
    <source>
        <dbReference type="Proteomes" id="UP001469553"/>
    </source>
</evidence>
<keyword evidence="2" id="KW-1185">Reference proteome</keyword>
<accession>A0ABV0XTU2</accession>
<dbReference type="EMBL" id="JAHRIP010012091">
    <property type="protein sequence ID" value="MEQ2284909.1"/>
    <property type="molecule type" value="Genomic_DNA"/>
</dbReference>
<reference evidence="1 2" key="1">
    <citation type="submission" date="2021-06" db="EMBL/GenBank/DDBJ databases">
        <authorList>
            <person name="Palmer J.M."/>
        </authorList>
    </citation>
    <scope>NUCLEOTIDE SEQUENCE [LARGE SCALE GENOMIC DNA]</scope>
    <source>
        <strain evidence="1 2">AS_MEX2019</strain>
        <tissue evidence="1">Muscle</tissue>
    </source>
</reference>
<dbReference type="Proteomes" id="UP001469553">
    <property type="component" value="Unassembled WGS sequence"/>
</dbReference>
<evidence type="ECO:0000313" key="1">
    <source>
        <dbReference type="EMBL" id="MEQ2284909.1"/>
    </source>
</evidence>
<comment type="caution">
    <text evidence="1">The sequence shown here is derived from an EMBL/GenBank/DDBJ whole genome shotgun (WGS) entry which is preliminary data.</text>
</comment>
<protein>
    <recommendedName>
        <fullName evidence="3">Myb proto-oncogene protein, plant</fullName>
    </recommendedName>
</protein>